<evidence type="ECO:0008006" key="4">
    <source>
        <dbReference type="Google" id="ProtNLM"/>
    </source>
</evidence>
<keyword evidence="1" id="KW-1133">Transmembrane helix</keyword>
<evidence type="ECO:0000313" key="2">
    <source>
        <dbReference type="EMBL" id="MBI1621764.1"/>
    </source>
</evidence>
<feature type="transmembrane region" description="Helical" evidence="1">
    <location>
        <begin position="14"/>
        <end position="32"/>
    </location>
</feature>
<accession>A0ABS0SEN5</accession>
<dbReference type="EMBL" id="JADGMQ010000010">
    <property type="protein sequence ID" value="MBI1621764.1"/>
    <property type="molecule type" value="Genomic_DNA"/>
</dbReference>
<keyword evidence="1" id="KW-0812">Transmembrane</keyword>
<feature type="transmembrane region" description="Helical" evidence="1">
    <location>
        <begin position="38"/>
        <end position="58"/>
    </location>
</feature>
<protein>
    <recommendedName>
        <fullName evidence="4">DUF3329 domain-containing protein</fullName>
    </recommendedName>
</protein>
<dbReference type="RefSeq" id="WP_198477244.1">
    <property type="nucleotide sequence ID" value="NZ_JADGMQ010000010.1"/>
</dbReference>
<keyword evidence="3" id="KW-1185">Reference proteome</keyword>
<evidence type="ECO:0000256" key="1">
    <source>
        <dbReference type="SAM" id="Phobius"/>
    </source>
</evidence>
<dbReference type="Proteomes" id="UP000601789">
    <property type="component" value="Unassembled WGS sequence"/>
</dbReference>
<gene>
    <name evidence="2" type="ORF">IOD40_13970</name>
</gene>
<sequence>MRILDTEHPFFQPLWVRVAIVILAFTWAAFEFAMGEDLWALIFGAIGSFCTWALLINYRNSHEKGGRDG</sequence>
<evidence type="ECO:0000313" key="3">
    <source>
        <dbReference type="Proteomes" id="UP000601789"/>
    </source>
</evidence>
<reference evidence="2 3" key="1">
    <citation type="submission" date="2020-10" db="EMBL/GenBank/DDBJ databases">
        <title>Aquamicrobium zhengzhouensis sp. nov., a exopolysaccharide producing bacterium isolated from farmland soil.</title>
        <authorList>
            <person name="Wang X."/>
        </authorList>
    </citation>
    <scope>NUCLEOTIDE SEQUENCE [LARGE SCALE GENOMIC DNA]</scope>
    <source>
        <strain evidence="3">cd-1</strain>
    </source>
</reference>
<proteinExistence type="predicted"/>
<organism evidence="2 3">
    <name type="scientific">Aquamicrobium zhengzhouense</name>
    <dbReference type="NCBI Taxonomy" id="2781738"/>
    <lineage>
        <taxon>Bacteria</taxon>
        <taxon>Pseudomonadati</taxon>
        <taxon>Pseudomonadota</taxon>
        <taxon>Alphaproteobacteria</taxon>
        <taxon>Hyphomicrobiales</taxon>
        <taxon>Phyllobacteriaceae</taxon>
        <taxon>Aquamicrobium</taxon>
    </lineage>
</organism>
<comment type="caution">
    <text evidence="2">The sequence shown here is derived from an EMBL/GenBank/DDBJ whole genome shotgun (WGS) entry which is preliminary data.</text>
</comment>
<keyword evidence="1" id="KW-0472">Membrane</keyword>
<name>A0ABS0SEN5_9HYPH</name>